<evidence type="ECO:0000313" key="2">
    <source>
        <dbReference type="EMBL" id="ALP51829.1"/>
    </source>
</evidence>
<dbReference type="STRING" id="1748243.Tel_01010"/>
<evidence type="ECO:0000313" key="3">
    <source>
        <dbReference type="Proteomes" id="UP000055136"/>
    </source>
</evidence>
<proteinExistence type="inferred from homology"/>
<keyword evidence="3" id="KW-1185">Reference proteome</keyword>
<dbReference type="KEGG" id="tee:Tel_01010"/>
<organism evidence="2 3">
    <name type="scientific">Candidatus Tenderia electrophaga</name>
    <dbReference type="NCBI Taxonomy" id="1748243"/>
    <lineage>
        <taxon>Bacteria</taxon>
        <taxon>Pseudomonadati</taxon>
        <taxon>Pseudomonadota</taxon>
        <taxon>Gammaproteobacteria</taxon>
        <taxon>Candidatus Tenderiales</taxon>
        <taxon>Candidatus Tenderiaceae</taxon>
        <taxon>Candidatus Tenderia</taxon>
    </lineage>
</organism>
<dbReference type="InterPro" id="IPR008228">
    <property type="entry name" value="UCP006173"/>
</dbReference>
<dbReference type="Proteomes" id="UP000055136">
    <property type="component" value="Chromosome"/>
</dbReference>
<protein>
    <recommendedName>
        <fullName evidence="1">UPF0260 protein Tel_01010</fullName>
    </recommendedName>
</protein>
<sequence>MAKPKTHFWQHKTLDQMSRREWESLCDGCGRCCLNKLEDDDSGAIFYTDVACKLLDSDSCRCRHYRQRVRHVPDCLVLDMDHPEYFKYLPDTCAYRRLYEGKSLPDWHPLLSGDPGSVHRAGISVRGRCISEEQIHPDALEDHIIEFQT</sequence>
<dbReference type="Pfam" id="PF03692">
    <property type="entry name" value="CxxCxxCC"/>
    <property type="match status" value="1"/>
</dbReference>
<dbReference type="NCBIfam" id="NF003507">
    <property type="entry name" value="PRK05170.2-5"/>
    <property type="match status" value="1"/>
</dbReference>
<accession>A0A0S2T9M6</accession>
<gene>
    <name evidence="2" type="ORF">Tel_01010</name>
</gene>
<comment type="similarity">
    <text evidence="1">Belongs to the UPF0260 family.</text>
</comment>
<dbReference type="AlphaFoldDB" id="A0A0S2T9M6"/>
<dbReference type="EMBL" id="CP013099">
    <property type="protein sequence ID" value="ALP51829.1"/>
    <property type="molecule type" value="Genomic_DNA"/>
</dbReference>
<reference evidence="2" key="1">
    <citation type="submission" date="2015-10" db="EMBL/GenBank/DDBJ databases">
        <title>Description of Candidatus Tenderia electrophaga gen. nov, sp. nov., an Uncultivated Electroautotroph from a Biocathode Enrichment.</title>
        <authorList>
            <person name="Eddie B.J."/>
            <person name="Malanoski A.P."/>
            <person name="Wang Z."/>
            <person name="Hall R.J."/>
            <person name="Oh S.D."/>
            <person name="Heiner C."/>
            <person name="Lin B."/>
            <person name="Strycharz-Glaven S.M."/>
        </authorList>
    </citation>
    <scope>NUCLEOTIDE SEQUENCE [LARGE SCALE GENOMIC DNA]</scope>
    <source>
        <strain evidence="2">NRL1</strain>
    </source>
</reference>
<dbReference type="NCBIfam" id="NF003501">
    <property type="entry name" value="PRK05170.1-5"/>
    <property type="match status" value="1"/>
</dbReference>
<evidence type="ECO:0000256" key="1">
    <source>
        <dbReference type="HAMAP-Rule" id="MF_00676"/>
    </source>
</evidence>
<dbReference type="InterPro" id="IPR005358">
    <property type="entry name" value="Puta_zinc/iron-chelating_dom"/>
</dbReference>
<dbReference type="PANTHER" id="PTHR37421">
    <property type="entry name" value="UPF0260 PROTEIN YCGN"/>
    <property type="match status" value="1"/>
</dbReference>
<dbReference type="PANTHER" id="PTHR37421:SF1">
    <property type="entry name" value="UPF0260 PROTEIN YCGN"/>
    <property type="match status" value="1"/>
</dbReference>
<dbReference type="PIRSF" id="PIRSF006173">
    <property type="entry name" value="UCP006173"/>
    <property type="match status" value="1"/>
</dbReference>
<name>A0A0S2T9M6_9GAMM</name>
<dbReference type="HAMAP" id="MF_00676">
    <property type="entry name" value="UPF0260"/>
    <property type="match status" value="1"/>
</dbReference>